<proteinExistence type="predicted"/>
<keyword evidence="1" id="KW-0812">Transmembrane</keyword>
<name>A0A376BRZ9_9NEIS</name>
<accession>A0A376BRZ9</accession>
<organism evidence="2 3">
    <name type="scientific">Alysiella crassa</name>
    <dbReference type="NCBI Taxonomy" id="153491"/>
    <lineage>
        <taxon>Bacteria</taxon>
        <taxon>Pseudomonadati</taxon>
        <taxon>Pseudomonadota</taxon>
        <taxon>Betaproteobacteria</taxon>
        <taxon>Neisseriales</taxon>
        <taxon>Neisseriaceae</taxon>
        <taxon>Alysiella</taxon>
    </lineage>
</organism>
<dbReference type="AlphaFoldDB" id="A0A376BRZ9"/>
<dbReference type="OrthoDB" id="9999184at2"/>
<feature type="transmembrane region" description="Helical" evidence="1">
    <location>
        <begin position="28"/>
        <end position="45"/>
    </location>
</feature>
<keyword evidence="3" id="KW-1185">Reference proteome</keyword>
<reference evidence="2 3" key="1">
    <citation type="submission" date="2018-06" db="EMBL/GenBank/DDBJ databases">
        <authorList>
            <consortium name="Pathogen Informatics"/>
            <person name="Doyle S."/>
        </authorList>
    </citation>
    <scope>NUCLEOTIDE SEQUENCE [LARGE SCALE GENOMIC DNA]</scope>
    <source>
        <strain evidence="2 3">NCTC10283</strain>
    </source>
</reference>
<keyword evidence="1" id="KW-0472">Membrane</keyword>
<evidence type="ECO:0000256" key="1">
    <source>
        <dbReference type="SAM" id="Phobius"/>
    </source>
</evidence>
<dbReference type="RefSeq" id="WP_034292780.1">
    <property type="nucleotide sequence ID" value="NZ_CP091519.2"/>
</dbReference>
<keyword evidence="1" id="KW-1133">Transmembrane helix</keyword>
<gene>
    <name evidence="2" type="ORF">NCTC10283_01438</name>
</gene>
<feature type="transmembrane region" description="Helical" evidence="1">
    <location>
        <begin position="57"/>
        <end position="73"/>
    </location>
</feature>
<sequence length="155" mass="18929">MQKTILILLEYFFGTVILFFIYQSSEHYVPVLLVWLIYVLWQTIKWRKKIFRQPEKYLAWGLMLLSLIWLIYVNEINLMNHRILKSHVGLAQQGAAHSELFSETNPQKLPPEFSVKKQNGQIQIMEYRKRNWLFLFDDCFERYDFQKHVFQEYCQ</sequence>
<evidence type="ECO:0000313" key="3">
    <source>
        <dbReference type="Proteomes" id="UP000254209"/>
    </source>
</evidence>
<dbReference type="STRING" id="1120980.GCA_000745955_01276"/>
<dbReference type="EMBL" id="UFSO01000003">
    <property type="protein sequence ID" value="SSY79686.1"/>
    <property type="molecule type" value="Genomic_DNA"/>
</dbReference>
<dbReference type="Proteomes" id="UP000254209">
    <property type="component" value="Unassembled WGS sequence"/>
</dbReference>
<evidence type="ECO:0000313" key="2">
    <source>
        <dbReference type="EMBL" id="SSY79686.1"/>
    </source>
</evidence>
<protein>
    <submittedName>
        <fullName evidence="2">Uncharacterized protein</fullName>
    </submittedName>
</protein>
<feature type="transmembrane region" description="Helical" evidence="1">
    <location>
        <begin position="5"/>
        <end position="22"/>
    </location>
</feature>